<dbReference type="SUPFAM" id="SSF53474">
    <property type="entry name" value="alpha/beta-Hydrolases"/>
    <property type="match status" value="1"/>
</dbReference>
<sequence length="598" mass="65327">MSDKPWLIAAALLITAGLSACGSASQNDHAYDVADETRVSIEQGDLTGVRNLENKSRAWLGIPFASPPVGDLRWRAPRPAMPFGAPLIADTPDHACLQINSPSILPGKAGDLVGSEDCLYLNIWAPETASNEPLPVMVWVHGGGNATGYAGQYDYSQLTAQEDVIVVALNYRLGPMGWFSHEALRDTAETELDESMNFGLLDLMQGLEWVQTNIAAFGGDPDKVTIFGESAGGFNISALMMAPQSEGLFDAAIIQSAGFNTYTLKEAEHGPSNEDDRRGYSSGEAISQLQKDGSLPETAGTDSEAFSATLRSLDPEALYDAYLALLDPETGGDQINSIDNTADGVLIPIRRTGAEGHDPRITSRDIPLLIGTNRDETRIFAMENEAFTKKKMGVLFRPIDKDAYIASGEHPSRLWASLGVQQIADRRAEELESPTFTYRFDWDEQGSFMFSDISLLIGAVHALDVNFVSGDFRLPFLDDKAFFKDETAESRRVLSSRMMSYWASFAHDFDPDVESQPDWPAWSEGQKTLILDSEADGGLRTQVVRETPQDIAEAFIVDPRFINDAQRCEIAGVMKMIAASQSAPTDPFTALSERYCTS</sequence>
<keyword evidence="7" id="KW-1185">Reference proteome</keyword>
<organism evidence="6 7">
    <name type="scientific">Ponticaulis profundi</name>
    <dbReference type="NCBI Taxonomy" id="2665222"/>
    <lineage>
        <taxon>Bacteria</taxon>
        <taxon>Pseudomonadati</taxon>
        <taxon>Pseudomonadota</taxon>
        <taxon>Alphaproteobacteria</taxon>
        <taxon>Hyphomonadales</taxon>
        <taxon>Hyphomonadaceae</taxon>
        <taxon>Ponticaulis</taxon>
    </lineage>
</organism>
<comment type="caution">
    <text evidence="6">The sequence shown here is derived from an EMBL/GenBank/DDBJ whole genome shotgun (WGS) entry which is preliminary data.</text>
</comment>
<accession>A0ABW1S5M2</accession>
<dbReference type="PANTHER" id="PTHR11559">
    <property type="entry name" value="CARBOXYLESTERASE"/>
    <property type="match status" value="1"/>
</dbReference>
<feature type="domain" description="Carboxylesterase type B" evidence="5">
    <location>
        <begin position="417"/>
        <end position="532"/>
    </location>
</feature>
<gene>
    <name evidence="6" type="ORF">ACFQDM_02360</name>
</gene>
<feature type="chain" id="PRO_5044991783" description="Carboxylic ester hydrolase" evidence="3">
    <location>
        <begin position="31"/>
        <end position="598"/>
    </location>
</feature>
<evidence type="ECO:0000256" key="4">
    <source>
        <dbReference type="SAM" id="MobiDB-lite"/>
    </source>
</evidence>
<feature type="region of interest" description="Disordered" evidence="4">
    <location>
        <begin position="267"/>
        <end position="302"/>
    </location>
</feature>
<dbReference type="InterPro" id="IPR019826">
    <property type="entry name" value="Carboxylesterase_B_AS"/>
</dbReference>
<dbReference type="InterPro" id="IPR050309">
    <property type="entry name" value="Type-B_Carboxylest/Lipase"/>
</dbReference>
<feature type="domain" description="Carboxylesterase type B" evidence="5">
    <location>
        <begin position="36"/>
        <end position="389"/>
    </location>
</feature>
<dbReference type="Pfam" id="PF00135">
    <property type="entry name" value="COesterase"/>
    <property type="match status" value="2"/>
</dbReference>
<dbReference type="EC" id="3.1.1.-" evidence="3"/>
<evidence type="ECO:0000256" key="1">
    <source>
        <dbReference type="ARBA" id="ARBA00005964"/>
    </source>
</evidence>
<evidence type="ECO:0000259" key="5">
    <source>
        <dbReference type="Pfam" id="PF00135"/>
    </source>
</evidence>
<evidence type="ECO:0000313" key="7">
    <source>
        <dbReference type="Proteomes" id="UP001596303"/>
    </source>
</evidence>
<dbReference type="InterPro" id="IPR029058">
    <property type="entry name" value="AB_hydrolase_fold"/>
</dbReference>
<keyword evidence="3" id="KW-0732">Signal</keyword>
<name>A0ABW1S5M2_9PROT</name>
<dbReference type="InterPro" id="IPR002018">
    <property type="entry name" value="CarbesteraseB"/>
</dbReference>
<dbReference type="PROSITE" id="PS00122">
    <property type="entry name" value="CARBOXYLESTERASE_B_1"/>
    <property type="match status" value="1"/>
</dbReference>
<evidence type="ECO:0000256" key="3">
    <source>
        <dbReference type="RuleBase" id="RU361235"/>
    </source>
</evidence>
<dbReference type="InterPro" id="IPR019819">
    <property type="entry name" value="Carboxylesterase_B_CS"/>
</dbReference>
<proteinExistence type="inferred from homology"/>
<dbReference type="PROSITE" id="PS51257">
    <property type="entry name" value="PROKAR_LIPOPROTEIN"/>
    <property type="match status" value="1"/>
</dbReference>
<feature type="compositionally biased region" description="Basic and acidic residues" evidence="4">
    <location>
        <begin position="267"/>
        <end position="279"/>
    </location>
</feature>
<protein>
    <recommendedName>
        <fullName evidence="3">Carboxylic ester hydrolase</fullName>
        <ecNumber evidence="3">3.1.1.-</ecNumber>
    </recommendedName>
</protein>
<dbReference type="EMBL" id="JBHSSW010000003">
    <property type="protein sequence ID" value="MFC6196900.1"/>
    <property type="molecule type" value="Genomic_DNA"/>
</dbReference>
<dbReference type="RefSeq" id="WP_377374934.1">
    <property type="nucleotide sequence ID" value="NZ_JBHSSW010000003.1"/>
</dbReference>
<comment type="similarity">
    <text evidence="1 3">Belongs to the type-B carboxylesterase/lipase family.</text>
</comment>
<reference evidence="7" key="1">
    <citation type="journal article" date="2019" name="Int. J. Syst. Evol. Microbiol.">
        <title>The Global Catalogue of Microorganisms (GCM) 10K type strain sequencing project: providing services to taxonomists for standard genome sequencing and annotation.</title>
        <authorList>
            <consortium name="The Broad Institute Genomics Platform"/>
            <consortium name="The Broad Institute Genome Sequencing Center for Infectious Disease"/>
            <person name="Wu L."/>
            <person name="Ma J."/>
        </authorList>
    </citation>
    <scope>NUCLEOTIDE SEQUENCE [LARGE SCALE GENOMIC DNA]</scope>
    <source>
        <strain evidence="7">CGMCC-1.15741</strain>
    </source>
</reference>
<dbReference type="Gene3D" id="3.40.50.1820">
    <property type="entry name" value="alpha/beta hydrolase"/>
    <property type="match status" value="1"/>
</dbReference>
<evidence type="ECO:0000313" key="6">
    <source>
        <dbReference type="EMBL" id="MFC6196900.1"/>
    </source>
</evidence>
<dbReference type="PROSITE" id="PS00941">
    <property type="entry name" value="CARBOXYLESTERASE_B_2"/>
    <property type="match status" value="1"/>
</dbReference>
<keyword evidence="2 3" id="KW-0378">Hydrolase</keyword>
<feature type="signal peptide" evidence="3">
    <location>
        <begin position="1"/>
        <end position="30"/>
    </location>
</feature>
<dbReference type="Proteomes" id="UP001596303">
    <property type="component" value="Unassembled WGS sequence"/>
</dbReference>
<evidence type="ECO:0000256" key="2">
    <source>
        <dbReference type="ARBA" id="ARBA00022801"/>
    </source>
</evidence>